<name>A0ABV4C2Z2_9MYCO</name>
<dbReference type="RefSeq" id="WP_369739267.1">
    <property type="nucleotide sequence ID" value="NZ_JBGEDP010000001.1"/>
</dbReference>
<keyword evidence="1 5" id="KW-0596">Phosphopantetheine</keyword>
<dbReference type="InterPro" id="IPR042099">
    <property type="entry name" value="ANL_N_sf"/>
</dbReference>
<dbReference type="InterPro" id="IPR046407">
    <property type="entry name" value="CAR"/>
</dbReference>
<feature type="binding site" evidence="5">
    <location>
        <begin position="863"/>
        <end position="864"/>
    </location>
    <ligand>
        <name>NADP(+)</name>
        <dbReference type="ChEBI" id="CHEBI:58349"/>
    </ligand>
</feature>
<dbReference type="Pfam" id="PF07993">
    <property type="entry name" value="NAD_binding_4"/>
    <property type="match status" value="1"/>
</dbReference>
<feature type="domain" description="Carrier" evidence="6">
    <location>
        <begin position="656"/>
        <end position="735"/>
    </location>
</feature>
<dbReference type="PANTHER" id="PTHR43272">
    <property type="entry name" value="LONG-CHAIN-FATTY-ACID--COA LIGASE"/>
    <property type="match status" value="1"/>
</dbReference>
<feature type="binding site" evidence="5">
    <location>
        <begin position="417"/>
        <end position="418"/>
    </location>
    <ligand>
        <name>AMP</name>
        <dbReference type="ChEBI" id="CHEBI:456215"/>
    </ligand>
</feature>
<comment type="domain">
    <text evidence="5">The N-terminal domain likely catalyzes substrate activation by formation of an initial acyl-AMP intermediate, the central region contains the phosphopantetheine attachment site, and the C-terminal domain catalyzes the reduction by NADPH of the intermediate thioester formed from the attack of the phosphopantetheine thiol at the carbonyl carbon of acyl-AMP.</text>
</comment>
<dbReference type="SUPFAM" id="SSF51735">
    <property type="entry name" value="NAD(P)-binding Rossmann-fold domains"/>
    <property type="match status" value="1"/>
</dbReference>
<dbReference type="InterPro" id="IPR036736">
    <property type="entry name" value="ACP-like_sf"/>
</dbReference>
<feature type="binding site" evidence="5">
    <location>
        <begin position="792"/>
        <end position="795"/>
    </location>
    <ligand>
        <name>NADP(+)</name>
        <dbReference type="ChEBI" id="CHEBI:58349"/>
    </ligand>
</feature>
<dbReference type="PANTHER" id="PTHR43272:SF33">
    <property type="entry name" value="AMP-BINDING DOMAIN-CONTAINING PROTEIN-RELATED"/>
    <property type="match status" value="1"/>
</dbReference>
<protein>
    <recommendedName>
        <fullName evidence="5">Carboxylic acid reductase</fullName>
        <shortName evidence="5">CAR</shortName>
        <ecNumber evidence="5">1.2.1.-</ecNumber>
    </recommendedName>
    <alternativeName>
        <fullName evidence="5">ATP/NADPH-dependent carboxylic acid reductase</fullName>
    </alternativeName>
</protein>
<dbReference type="Pfam" id="PF00550">
    <property type="entry name" value="PP-binding"/>
    <property type="match status" value="1"/>
</dbReference>
<dbReference type="InterPro" id="IPR000873">
    <property type="entry name" value="AMP-dep_synth/lig_dom"/>
</dbReference>
<feature type="binding site" evidence="5">
    <location>
        <position position="965"/>
    </location>
    <ligand>
        <name>NADP(+)</name>
        <dbReference type="ChEBI" id="CHEBI:58349"/>
    </ligand>
</feature>
<dbReference type="CDD" id="cd17632">
    <property type="entry name" value="AFD_CAR-like"/>
    <property type="match status" value="1"/>
</dbReference>
<feature type="binding site" evidence="5">
    <location>
        <position position="969"/>
    </location>
    <ligand>
        <name>NADP(+)</name>
        <dbReference type="ChEBI" id="CHEBI:58349"/>
    </ligand>
</feature>
<feature type="binding site" evidence="5">
    <location>
        <begin position="507"/>
        <end position="510"/>
    </location>
    <ligand>
        <name>AMP</name>
        <dbReference type="ChEBI" id="CHEBI:456215"/>
    </ligand>
</feature>
<gene>
    <name evidence="5 7" type="primary">car</name>
    <name evidence="7" type="ORF">AB8998_18895</name>
</gene>
<feature type="binding site" evidence="5">
    <location>
        <position position="617"/>
    </location>
    <ligand>
        <name>AMP</name>
        <dbReference type="ChEBI" id="CHEBI:456215"/>
    </ligand>
</feature>
<dbReference type="InterPro" id="IPR020845">
    <property type="entry name" value="AMP-binding_CS"/>
</dbReference>
<evidence type="ECO:0000256" key="5">
    <source>
        <dbReference type="HAMAP-Rule" id="MF_02247"/>
    </source>
</evidence>
<dbReference type="InterPro" id="IPR009081">
    <property type="entry name" value="PP-bd_ACP"/>
</dbReference>
<evidence type="ECO:0000256" key="1">
    <source>
        <dbReference type="ARBA" id="ARBA00022450"/>
    </source>
</evidence>
<keyword evidence="5 7" id="KW-0560">Oxidoreductase</keyword>
<comment type="function">
    <text evidence="5">Catalyzes the ATP- and NADPH-dependent reduction of carboxylic acids to the corresponding aldehydes.</text>
</comment>
<dbReference type="SUPFAM" id="SSF56801">
    <property type="entry name" value="Acetyl-CoA synthetase-like"/>
    <property type="match status" value="1"/>
</dbReference>
<sequence>MPTTTHEEWLARRVENLTATDPQFAAARPDPAVAEALDQPGLQLPQIIRTVLDGYADRPALGQRVVEFVEHPKTGRTVLELLPRYETLTYGELGERADALARALAGDPVHPGDRVAVLGFNSVDFTTIDVALGLIGAVSVPLQTGAAITQLQPIATETTPTAIAASVKQLPVAVELILSSRETGTAPAKLLVFDYHPQVDDEREAVETARGRLQGTPVNVETLAEALERGKGLPAAPAAQPTDDDPLALLIYTSGSTGAPKGAMYPQSNVGKMWCRSSRNWFGPSAASITLNFMPMSHVMGRGILYGTLGNGGTAYFAARSDLSTLLEDLALVRPTELNFVPRIWETLFGEFQRQVNIRLAEAGDTADRAAIEAEVLDEQRRYLLGARFIFAMTGSAPTSPELRAWVESLLEMHLMDGYGSTEAGMVLFDGEVQRPPVLDYKLIDVPELGYFGTDRPHPRGELLLKTLNMFPGYYKRPEITAGVFGDDGYYRTGDVFAEVGPDRLVYVDRRNNVLKLAQGEFVTLAKLEAVFGNSPLIRQIYVYGNSAQPYLLAVVVPTEDALARVDDPAALKPQIADSLHKVARETGLQPYEVPRAFIVETTPFTVENGLLTGIRKLAWPKLKAHYGERLERLYAELAEGQANELVELRRNAADAPVLQTVSRAAAALLGAASPSGQTDLPHDVHFTELGGDSLSALTFGNLLHEIFDIDVPVGVIVSPANDLAAIADYIEAERRGSKRPTFATVHGRDAKTVRAADLTLDKFLDEATLAAAPSLPGPTAEVRTVLLTGTTGFLGRYLALEWLERMDLVDGKVIALVRAKSDDDARARLDKTFGVGSPGGDPELLAHYQELAADHLEVIAGDKGEANLGLDQQTWQRLADTVDLIVDPAALVNHVLPYSELFGPNALGTAELIRIALTTKLKPYTYVSTIGVGDQIELGKFVEDADIRQVSATRAINENYANGYGNSKWAGEVLLREAHDLCGLPAAVFRCDMILADTTYAGQLNLPDMFTRLMLSVVATGIAPGSFYELDAEGNRQRAHYDGLPVEFIAAAISTLGAQALTNGDAFQTYHVMNPYDDGIGLDEYVDWLIEAGYRIHRVGDYAEWLQRFETALRGLPEKQRQYSLLPLLHNYGKPEKPLRGSLAPTDRFRAAVQEAKIGPDKDIPHVSAPVIVKYATDLQLLGLL</sequence>
<evidence type="ECO:0000313" key="7">
    <source>
        <dbReference type="EMBL" id="MEY8016914.1"/>
    </source>
</evidence>
<dbReference type="Gene3D" id="3.40.50.720">
    <property type="entry name" value="NAD(P)-binding Rossmann-like Domain"/>
    <property type="match status" value="1"/>
</dbReference>
<dbReference type="GO" id="GO:0016491">
    <property type="term" value="F:oxidoreductase activity"/>
    <property type="evidence" value="ECO:0007669"/>
    <property type="project" value="UniProtKB-KW"/>
</dbReference>
<dbReference type="SUPFAM" id="SSF47336">
    <property type="entry name" value="ACP-like"/>
    <property type="match status" value="1"/>
</dbReference>
<evidence type="ECO:0000256" key="4">
    <source>
        <dbReference type="ARBA" id="ARBA00022840"/>
    </source>
</evidence>
<feature type="binding site" evidence="5">
    <location>
        <begin position="889"/>
        <end position="891"/>
    </location>
    <ligand>
        <name>NADP(+)</name>
        <dbReference type="ChEBI" id="CHEBI:58349"/>
    </ligand>
</feature>
<feature type="binding site" evidence="5">
    <location>
        <position position="819"/>
    </location>
    <ligand>
        <name>NADP(+)</name>
        <dbReference type="ChEBI" id="CHEBI:58349"/>
    </ligand>
</feature>
<feature type="binding site" evidence="5">
    <location>
        <position position="422"/>
    </location>
    <ligand>
        <name>AMP</name>
        <dbReference type="ChEBI" id="CHEBI:456215"/>
    </ligand>
</feature>
<keyword evidence="8" id="KW-1185">Reference proteome</keyword>
<comment type="cofactor">
    <cofactor evidence="5">
        <name>pantetheine 4'-phosphate</name>
        <dbReference type="ChEBI" id="CHEBI:47942"/>
    </cofactor>
    <text evidence="5">Binds 1 phosphopantetheine covalently.</text>
</comment>
<proteinExistence type="inferred from homology"/>
<dbReference type="InterPro" id="IPR036291">
    <property type="entry name" value="NAD(P)-bd_dom_sf"/>
</dbReference>
<comment type="caution">
    <text evidence="7">The sequence shown here is derived from an EMBL/GenBank/DDBJ whole genome shotgun (WGS) entry which is preliminary data.</text>
</comment>
<evidence type="ECO:0000259" key="6">
    <source>
        <dbReference type="PROSITE" id="PS50075"/>
    </source>
</evidence>
<comment type="similarity">
    <text evidence="5">Belongs to the ATP-dependent AMP-binding enzyme family. Carboxylic acid reductase subfamily.</text>
</comment>
<dbReference type="InterPro" id="IPR020806">
    <property type="entry name" value="PKS_PP-bd"/>
</dbReference>
<feature type="binding site" evidence="5">
    <location>
        <position position="396"/>
    </location>
    <ligand>
        <name>AMP</name>
        <dbReference type="ChEBI" id="CHEBI:456215"/>
    </ligand>
</feature>
<dbReference type="NCBIfam" id="TIGR01746">
    <property type="entry name" value="Thioester-redct"/>
    <property type="match status" value="1"/>
</dbReference>
<feature type="binding site" evidence="5">
    <location>
        <position position="516"/>
    </location>
    <ligand>
        <name>AMP</name>
        <dbReference type="ChEBI" id="CHEBI:456215"/>
    </ligand>
</feature>
<dbReference type="Gene3D" id="3.40.50.12780">
    <property type="entry name" value="N-terminal domain of ligase-like"/>
    <property type="match status" value="1"/>
</dbReference>
<dbReference type="EMBL" id="JBGEDP010000001">
    <property type="protein sequence ID" value="MEY8016914.1"/>
    <property type="molecule type" value="Genomic_DNA"/>
</dbReference>
<organism evidence="7 8">
    <name type="scientific">Mycobacterium servetii</name>
    <dbReference type="NCBI Taxonomy" id="3237418"/>
    <lineage>
        <taxon>Bacteria</taxon>
        <taxon>Bacillati</taxon>
        <taxon>Actinomycetota</taxon>
        <taxon>Actinomycetes</taxon>
        <taxon>Mycobacteriales</taxon>
        <taxon>Mycobacteriaceae</taxon>
        <taxon>Mycobacterium</taxon>
    </lineage>
</organism>
<evidence type="ECO:0000256" key="2">
    <source>
        <dbReference type="ARBA" id="ARBA00022553"/>
    </source>
</evidence>
<dbReference type="Gene3D" id="1.10.1200.10">
    <property type="entry name" value="ACP-like"/>
    <property type="match status" value="1"/>
</dbReference>
<dbReference type="Pfam" id="PF00501">
    <property type="entry name" value="AMP-binding"/>
    <property type="match status" value="1"/>
</dbReference>
<keyword evidence="2 5" id="KW-0597">Phosphoprotein</keyword>
<accession>A0ABV4C2Z2</accession>
<keyword evidence="4 5" id="KW-0067">ATP-binding</keyword>
<comment type="catalytic activity">
    <reaction evidence="5">
        <text>a carboxylate + ATP + NADPH + H(+) = an aldehyde + AMP + diphosphate + NADP(+)</text>
        <dbReference type="Rhea" id="RHEA:50916"/>
        <dbReference type="ChEBI" id="CHEBI:15378"/>
        <dbReference type="ChEBI" id="CHEBI:17478"/>
        <dbReference type="ChEBI" id="CHEBI:29067"/>
        <dbReference type="ChEBI" id="CHEBI:30616"/>
        <dbReference type="ChEBI" id="CHEBI:33019"/>
        <dbReference type="ChEBI" id="CHEBI:57783"/>
        <dbReference type="ChEBI" id="CHEBI:58349"/>
        <dbReference type="ChEBI" id="CHEBI:456215"/>
    </reaction>
</comment>
<reference evidence="7 8" key="1">
    <citation type="submission" date="2024-08" db="EMBL/GenBank/DDBJ databases">
        <title>Mycobacterium servetensis sp. nov., a novel rapid-growing mycobacterial species recovered from a human patient in Zaragoza, Spain.</title>
        <authorList>
            <person name="Tristancho-Baro A.I."/>
            <person name="Buenestado-Serrano S."/>
            <person name="Garcia De Viedma D."/>
            <person name="Milagro-Beamonte A."/>
            <person name="Burillo N."/>
            <person name="Sanz S."/>
            <person name="Lopez-Calleja A.I."/>
            <person name="Penas-Utrilla D."/>
            <person name="Guardingo M."/>
            <person name="Garcia M.J."/>
            <person name="Vinuelas-Bayon J."/>
        </authorList>
    </citation>
    <scope>NUCLEOTIDE SEQUENCE [LARGE SCALE GENOMIC DNA]</scope>
    <source>
        <strain evidence="8">HUMS_12744610</strain>
    </source>
</reference>
<feature type="binding site" evidence="5">
    <location>
        <position position="929"/>
    </location>
    <ligand>
        <name>NADP(+)</name>
        <dbReference type="ChEBI" id="CHEBI:58349"/>
    </ligand>
</feature>
<evidence type="ECO:0000313" key="8">
    <source>
        <dbReference type="Proteomes" id="UP001564760"/>
    </source>
</evidence>
<feature type="binding site" evidence="5">
    <location>
        <position position="829"/>
    </location>
    <ligand>
        <name>NADP(+)</name>
        <dbReference type="ChEBI" id="CHEBI:58349"/>
    </ligand>
</feature>
<feature type="binding site" evidence="5">
    <location>
        <position position="495"/>
    </location>
    <ligand>
        <name>AMP</name>
        <dbReference type="ChEBI" id="CHEBI:456215"/>
    </ligand>
</feature>
<feature type="binding site" evidence="5">
    <location>
        <position position="298"/>
    </location>
    <ligand>
        <name>AMP</name>
        <dbReference type="ChEBI" id="CHEBI:456215"/>
    </ligand>
</feature>
<dbReference type="InterPro" id="IPR013120">
    <property type="entry name" value="FAR_NAD-bd"/>
</dbReference>
<comment type="caution">
    <text evidence="5">Lacks conserved residue(s) required for the propagation of feature annotation.</text>
</comment>
<dbReference type="SMART" id="SM00823">
    <property type="entry name" value="PKS_PP"/>
    <property type="match status" value="1"/>
</dbReference>
<feature type="modified residue" description="O-(pantetheine 4'-phosphoryl)serine" evidence="5">
    <location>
        <position position="694"/>
    </location>
</feature>
<evidence type="ECO:0000256" key="3">
    <source>
        <dbReference type="ARBA" id="ARBA00022741"/>
    </source>
</evidence>
<dbReference type="EC" id="1.2.1.-" evidence="5"/>
<keyword evidence="5" id="KW-0521">NADP</keyword>
<dbReference type="PROSITE" id="PS00455">
    <property type="entry name" value="AMP_BINDING"/>
    <property type="match status" value="1"/>
</dbReference>
<dbReference type="HAMAP" id="MF_02247">
    <property type="entry name" value="Carbox_acid_reduct"/>
    <property type="match status" value="1"/>
</dbReference>
<dbReference type="NCBIfam" id="NF041592">
    <property type="entry name" value="carboxyl_red"/>
    <property type="match status" value="1"/>
</dbReference>
<dbReference type="PROSITE" id="PS50075">
    <property type="entry name" value="CARRIER"/>
    <property type="match status" value="1"/>
</dbReference>
<keyword evidence="3 5" id="KW-0547">Nucleotide-binding</keyword>
<dbReference type="CDD" id="cd05235">
    <property type="entry name" value="SDR_e1"/>
    <property type="match status" value="1"/>
</dbReference>
<dbReference type="Proteomes" id="UP001564760">
    <property type="component" value="Unassembled WGS sequence"/>
</dbReference>
<dbReference type="InterPro" id="IPR010080">
    <property type="entry name" value="Thioester_reductase-like_dom"/>
</dbReference>